<evidence type="ECO:0000313" key="1">
    <source>
        <dbReference type="EMBL" id="EFY86444.1"/>
    </source>
</evidence>
<sequence>MLFDFLCQLHDISEKCGQLIHQPVQGLVKVRDDGRCRLCLLNLVEVLTRGITGHLAKEARIQAQDAHGGSARKKLQDVRENIVLSMQRVFDGRVRATFDKFKPYDKFEITAVTTDGATAIDFDGRVAKNKGSITKEKLQELWEQHVDGRPVTEKIVADFKPLADYTPTIKENAQGQIDMQETFANAIAENPWIKASWFRWKYLQRVRGSHQENIKELRTALESIEPLVCVKPEARKREVGRLDRRQSSDACFPWEFPELKEIVDLPPATEGSEGVTSPETLVAEEGAATDHFVERAKRANQVSVEEFDKTIGERRPKIPDSWEKKGATTFNEVRQRLGYKALEPTSPELVPGNGGMASGTLESLGGAVGSVLWVKGIVQSLLSDSTALDKLACLYGYYPLYSYTDPTQSFAAKLESAFVIGTVSVLSEAAQRIGALNASGSPDLHGSNALGGEGEPIDLAELETGTQKAIYRIQQDKWHVVARRQREFLLGIPQEFANGKAFSVSELAKELNNKLIEQINEATFIRNYPDRGTADDSVGAWLGGPLTQPADPYSEARAQMQETALFLQGRLKEEELDDSISPVDNLDLLKGLRLVAAMKLGRIYEVRKIEYLDNYYTDNPYILSPTAPPLIINPYIPPVGVLDSPYNYFLVGLAIGLMDGVSGNDLRDEVTQYLKTETWGIRLKNWQAMQKKIKAMRKIVTKMSQRQYTGPLSPEEFLSKHLKTCRSLDSF</sequence>
<dbReference type="eggNOG" id="ENOG502RMT2">
    <property type="taxonomic scope" value="Eukaryota"/>
</dbReference>
<dbReference type="OrthoDB" id="4917004at2759"/>
<reference evidence="1 2" key="1">
    <citation type="journal article" date="2011" name="PLoS Genet.">
        <title>Genome sequencing and comparative transcriptomics of the model entomopathogenic fungi Metarhizium anisopliae and M. acridum.</title>
        <authorList>
            <person name="Gao Q."/>
            <person name="Jin K."/>
            <person name="Ying S.H."/>
            <person name="Zhang Y."/>
            <person name="Xiao G."/>
            <person name="Shang Y."/>
            <person name="Duan Z."/>
            <person name="Hu X."/>
            <person name="Xie X.Q."/>
            <person name="Zhou G."/>
            <person name="Peng G."/>
            <person name="Luo Z."/>
            <person name="Huang W."/>
            <person name="Wang B."/>
            <person name="Fang W."/>
            <person name="Wang S."/>
            <person name="Zhong Y."/>
            <person name="Ma L.J."/>
            <person name="St Leger R.J."/>
            <person name="Zhao G.P."/>
            <person name="Pei Y."/>
            <person name="Feng M.G."/>
            <person name="Xia Y."/>
            <person name="Wang C."/>
        </authorList>
    </citation>
    <scope>NUCLEOTIDE SEQUENCE [LARGE SCALE GENOMIC DNA]</scope>
    <source>
        <strain evidence="1 2">CQMa 102</strain>
    </source>
</reference>
<dbReference type="STRING" id="655827.E9ECC4"/>
<protein>
    <submittedName>
        <fullName evidence="1">Uncharacterized protein</fullName>
    </submittedName>
</protein>
<dbReference type="EMBL" id="GL698547">
    <property type="protein sequence ID" value="EFY86444.1"/>
    <property type="molecule type" value="Genomic_DNA"/>
</dbReference>
<dbReference type="InParanoid" id="E9ECC4"/>
<gene>
    <name evidence="1" type="ORF">MAC_07522</name>
</gene>
<proteinExistence type="predicted"/>
<keyword evidence="2" id="KW-1185">Reference proteome</keyword>
<accession>E9ECC4</accession>
<evidence type="ECO:0000313" key="2">
    <source>
        <dbReference type="Proteomes" id="UP000002499"/>
    </source>
</evidence>
<dbReference type="AlphaFoldDB" id="E9ECC4"/>
<organism evidence="2">
    <name type="scientific">Metarhizium acridum (strain CQMa 102)</name>
    <dbReference type="NCBI Taxonomy" id="655827"/>
    <lineage>
        <taxon>Eukaryota</taxon>
        <taxon>Fungi</taxon>
        <taxon>Dikarya</taxon>
        <taxon>Ascomycota</taxon>
        <taxon>Pezizomycotina</taxon>
        <taxon>Sordariomycetes</taxon>
        <taxon>Hypocreomycetidae</taxon>
        <taxon>Hypocreales</taxon>
        <taxon>Clavicipitaceae</taxon>
        <taxon>Metarhizium</taxon>
    </lineage>
</organism>
<dbReference type="HOGENOM" id="CLU_379015_0_0_1"/>
<name>E9ECC4_METAQ</name>
<dbReference type="Proteomes" id="UP000002499">
    <property type="component" value="Unassembled WGS sequence"/>
</dbReference>